<accession>A0AAV0B471</accession>
<dbReference type="Proteomes" id="UP001153365">
    <property type="component" value="Unassembled WGS sequence"/>
</dbReference>
<gene>
    <name evidence="1" type="ORF">PPACK8108_LOCUS13096</name>
</gene>
<keyword evidence="2" id="KW-1185">Reference proteome</keyword>
<reference evidence="1" key="1">
    <citation type="submission" date="2022-06" db="EMBL/GenBank/DDBJ databases">
        <authorList>
            <consortium name="SYNGENTA / RWTH Aachen University"/>
        </authorList>
    </citation>
    <scope>NUCLEOTIDE SEQUENCE</scope>
</reference>
<dbReference type="AlphaFoldDB" id="A0AAV0B471"/>
<proteinExistence type="predicted"/>
<organism evidence="1 2">
    <name type="scientific">Phakopsora pachyrhizi</name>
    <name type="common">Asian soybean rust disease fungus</name>
    <dbReference type="NCBI Taxonomy" id="170000"/>
    <lineage>
        <taxon>Eukaryota</taxon>
        <taxon>Fungi</taxon>
        <taxon>Dikarya</taxon>
        <taxon>Basidiomycota</taxon>
        <taxon>Pucciniomycotina</taxon>
        <taxon>Pucciniomycetes</taxon>
        <taxon>Pucciniales</taxon>
        <taxon>Phakopsoraceae</taxon>
        <taxon>Phakopsora</taxon>
    </lineage>
</organism>
<sequence length="137" mass="15480">MLYVSQNQSHFECPIVQELTEPIVVDVAMLKHVVSQDKASLIEHDVNGCGMVEALGNQVKIGPRNLHSYIDVNELSLLLGNEEGETISWTLNEPNCNKTYGIIAEAWQEFAWETHKATSDPHIDDVVQLEKYKAECW</sequence>
<name>A0AAV0B471_PHAPC</name>
<comment type="caution">
    <text evidence="1">The sequence shown here is derived from an EMBL/GenBank/DDBJ whole genome shotgun (WGS) entry which is preliminary data.</text>
</comment>
<protein>
    <submittedName>
        <fullName evidence="1">Uncharacterized protein</fullName>
    </submittedName>
</protein>
<dbReference type="EMBL" id="CALTRL010003218">
    <property type="protein sequence ID" value="CAH7678645.1"/>
    <property type="molecule type" value="Genomic_DNA"/>
</dbReference>
<evidence type="ECO:0000313" key="1">
    <source>
        <dbReference type="EMBL" id="CAH7678645.1"/>
    </source>
</evidence>
<evidence type="ECO:0000313" key="2">
    <source>
        <dbReference type="Proteomes" id="UP001153365"/>
    </source>
</evidence>